<dbReference type="PRINTS" id="PR02086">
    <property type="entry name" value="PUTNUCHARBI1"/>
</dbReference>
<organism evidence="1 2">
    <name type="scientific">Gadus morhua</name>
    <name type="common">Atlantic cod</name>
    <dbReference type="NCBI Taxonomy" id="8049"/>
    <lineage>
        <taxon>Eukaryota</taxon>
        <taxon>Metazoa</taxon>
        <taxon>Chordata</taxon>
        <taxon>Craniata</taxon>
        <taxon>Vertebrata</taxon>
        <taxon>Euteleostomi</taxon>
        <taxon>Actinopterygii</taxon>
        <taxon>Neopterygii</taxon>
        <taxon>Teleostei</taxon>
        <taxon>Neoteleostei</taxon>
        <taxon>Acanthomorphata</taxon>
        <taxon>Zeiogadaria</taxon>
        <taxon>Gadariae</taxon>
        <taxon>Gadiformes</taxon>
        <taxon>Gadoidei</taxon>
        <taxon>Gadidae</taxon>
        <taxon>Gadus</taxon>
    </lineage>
</organism>
<name>A0A8C5CPJ8_GADMO</name>
<reference evidence="1" key="1">
    <citation type="submission" date="2025-08" db="UniProtKB">
        <authorList>
            <consortium name="Ensembl"/>
        </authorList>
    </citation>
    <scope>IDENTIFICATION</scope>
</reference>
<proteinExistence type="predicted"/>
<keyword evidence="2" id="KW-1185">Reference proteome</keyword>
<dbReference type="Ensembl" id="ENSGMOT00000025867.1">
    <property type="protein sequence ID" value="ENSGMOP00000063314.1"/>
    <property type="gene ID" value="ENSGMOG00000028367.1"/>
</dbReference>
<dbReference type="AlphaFoldDB" id="A0A8C5CPJ8"/>
<reference evidence="1" key="2">
    <citation type="submission" date="2025-09" db="UniProtKB">
        <authorList>
            <consortium name="Ensembl"/>
        </authorList>
    </citation>
    <scope>IDENTIFICATION</scope>
</reference>
<evidence type="ECO:0000313" key="2">
    <source>
        <dbReference type="Proteomes" id="UP000694546"/>
    </source>
</evidence>
<dbReference type="InterPro" id="IPR026103">
    <property type="entry name" value="HARBI1_animal"/>
</dbReference>
<accession>A0A8C5CPJ8</accession>
<sequence length="255" mass="28478">MAFALPVWLAVQEEFLGYEDEPVKPYASPVHPAVLPIQPDALSRTLLDELDDQSLFESFHLTRPCISFLLDLLERQIDRVRQPEHTAEGMILLALNFYAMGTVSADLLVKTGVRSLDSSGVIALVSKHLSDMADQLIALPETRKDQGDLAAVNKRSCGIPRVLGVLGTAHFRTQDHSEVFRSPLFLNTHGYTSVVCQVVCDLAGYLLNVERCQIGSKPNHELWMSSSIKLKDSIAPEFWLVGKTLVLHTRRTHRH</sequence>
<protein>
    <submittedName>
        <fullName evidence="1">Uncharacterized protein</fullName>
    </submittedName>
</protein>
<dbReference type="OMA" id="ACYAQGS"/>
<dbReference type="Proteomes" id="UP000694546">
    <property type="component" value="Chromosome 18"/>
</dbReference>
<dbReference type="GeneTree" id="ENSGT00940000167839"/>
<evidence type="ECO:0000313" key="1">
    <source>
        <dbReference type="Ensembl" id="ENSGMOP00000063314.1"/>
    </source>
</evidence>